<proteinExistence type="evidence at transcript level"/>
<evidence type="ECO:0000256" key="2">
    <source>
        <dbReference type="SAM" id="MobiDB-lite"/>
    </source>
</evidence>
<evidence type="ECO:0000313" key="3">
    <source>
        <dbReference type="EMBL" id="JAP68291.1"/>
    </source>
</evidence>
<evidence type="ECO:0000256" key="1">
    <source>
        <dbReference type="SAM" id="Coils"/>
    </source>
</evidence>
<feature type="non-terminal residue" evidence="3">
    <location>
        <position position="135"/>
    </location>
</feature>
<dbReference type="AlphaFoldDB" id="A0A131XRW1"/>
<reference evidence="3" key="1">
    <citation type="journal article" date="2017" name="Ticks Tick Borne Dis.">
        <title>An insight into the sialome of Hyalomma excavatum.</title>
        <authorList>
            <person name="Ribeiro J.M."/>
            <person name="Slovak M."/>
            <person name="Francischetti I.M."/>
        </authorList>
    </citation>
    <scope>NUCLEOTIDE SEQUENCE</scope>
    <source>
        <strain evidence="3">Samish</strain>
        <tissue evidence="3">Salivary glands</tissue>
    </source>
</reference>
<name>A0A131XRW1_9ACAR</name>
<protein>
    <submittedName>
        <fullName evidence="3">Uncharacterized protein</fullName>
    </submittedName>
</protein>
<feature type="region of interest" description="Disordered" evidence="2">
    <location>
        <begin position="54"/>
        <end position="100"/>
    </location>
</feature>
<accession>A0A131XRW1</accession>
<sequence>GSAPVQWQYLNPIHRFLGSLPINDHSLVEESASHTGDTVEQIIHDMEAGRIPASCELEPPLPQPTSVAAPTPVAEPAVSQGTEAPKENLRRSRKRKLPPSVQFQQELLEEQRLLRQALQEAAKEERVLRERQINA</sequence>
<feature type="coiled-coil region" evidence="1">
    <location>
        <begin position="101"/>
        <end position="134"/>
    </location>
</feature>
<feature type="non-terminal residue" evidence="3">
    <location>
        <position position="1"/>
    </location>
</feature>
<dbReference type="EMBL" id="GEFH01000290">
    <property type="protein sequence ID" value="JAP68291.1"/>
    <property type="molecule type" value="mRNA"/>
</dbReference>
<feature type="compositionally biased region" description="Low complexity" evidence="2">
    <location>
        <begin position="64"/>
        <end position="79"/>
    </location>
</feature>
<keyword evidence="1" id="KW-0175">Coiled coil</keyword>
<organism evidence="3">
    <name type="scientific">Hyalomma excavatum</name>
    <dbReference type="NCBI Taxonomy" id="257692"/>
    <lineage>
        <taxon>Eukaryota</taxon>
        <taxon>Metazoa</taxon>
        <taxon>Ecdysozoa</taxon>
        <taxon>Arthropoda</taxon>
        <taxon>Chelicerata</taxon>
        <taxon>Arachnida</taxon>
        <taxon>Acari</taxon>
        <taxon>Parasitiformes</taxon>
        <taxon>Ixodida</taxon>
        <taxon>Ixodoidea</taxon>
        <taxon>Ixodidae</taxon>
        <taxon>Hyalomminae</taxon>
        <taxon>Hyalomma</taxon>
    </lineage>
</organism>